<sequence>MLLCSSGVVLCLCWSDSAVLLLLLVWSGPITFLLKLIILAEILNLDSADIMVENIVIWRVDMRTPEFRKCLDELFLDIAFSQPGVKNQIHCPCPKCNNFMFKFRNEVHHHVRQWVIVTSYKTWVHHGEILQDTSTIDVSDLNEIDCERENDSATYEMLYNIFRRETLGETPRYFATNVDENIEEEHHQGAKRFQRPMRDYEQSLYPDSGISRLSFIIKLFQIKCRYGWSNNSVDALLLFLKSIFPKENSCPTSFYDARKVIRDLGLDYEKIDACVNDCILFRGQAYAGLDECPKCKQSRWVKRKGNEKNNLRKKVPQKILRYFLLKPRLQRIFMCEETALAIRWHKEKRLDDGVLKHPADLMA</sequence>
<dbReference type="OrthoDB" id="1424900at2759"/>
<feature type="domain" description="Transposase-associated" evidence="1">
    <location>
        <begin position="62"/>
        <end position="128"/>
    </location>
</feature>
<accession>A0A6P4CCG9</accession>
<keyword evidence="2" id="KW-1185">Reference proteome</keyword>
<evidence type="ECO:0000259" key="1">
    <source>
        <dbReference type="Pfam" id="PF13963"/>
    </source>
</evidence>
<dbReference type="PANTHER" id="PTHR10775">
    <property type="entry name" value="OS08G0208400 PROTEIN"/>
    <property type="match status" value="1"/>
</dbReference>
<organism evidence="2 3">
    <name type="scientific">Arachis duranensis</name>
    <name type="common">Wild peanut</name>
    <dbReference type="NCBI Taxonomy" id="130453"/>
    <lineage>
        <taxon>Eukaryota</taxon>
        <taxon>Viridiplantae</taxon>
        <taxon>Streptophyta</taxon>
        <taxon>Embryophyta</taxon>
        <taxon>Tracheophyta</taxon>
        <taxon>Spermatophyta</taxon>
        <taxon>Magnoliopsida</taxon>
        <taxon>eudicotyledons</taxon>
        <taxon>Gunneridae</taxon>
        <taxon>Pentapetalae</taxon>
        <taxon>rosids</taxon>
        <taxon>fabids</taxon>
        <taxon>Fabales</taxon>
        <taxon>Fabaceae</taxon>
        <taxon>Papilionoideae</taxon>
        <taxon>50 kb inversion clade</taxon>
        <taxon>dalbergioids sensu lato</taxon>
        <taxon>Dalbergieae</taxon>
        <taxon>Pterocarpus clade</taxon>
        <taxon>Arachis</taxon>
    </lineage>
</organism>
<dbReference type="InterPro" id="IPR029480">
    <property type="entry name" value="Transpos_assoc"/>
</dbReference>
<dbReference type="AlphaFoldDB" id="A0A6P4CCG9"/>
<dbReference type="GeneID" id="107473833"/>
<reference evidence="3" key="2">
    <citation type="submission" date="2025-08" db="UniProtKB">
        <authorList>
            <consortium name="RefSeq"/>
        </authorList>
    </citation>
    <scope>IDENTIFICATION</scope>
    <source>
        <tissue evidence="3">Whole plant</tissue>
    </source>
</reference>
<dbReference type="Pfam" id="PF13963">
    <property type="entry name" value="Transpos_assoc"/>
    <property type="match status" value="1"/>
</dbReference>
<reference evidence="2" key="1">
    <citation type="journal article" date="2016" name="Nat. Genet.">
        <title>The genome sequences of Arachis duranensis and Arachis ipaensis, the diploid ancestors of cultivated peanut.</title>
        <authorList>
            <person name="Bertioli D.J."/>
            <person name="Cannon S.B."/>
            <person name="Froenicke L."/>
            <person name="Huang G."/>
            <person name="Farmer A.D."/>
            <person name="Cannon E.K."/>
            <person name="Liu X."/>
            <person name="Gao D."/>
            <person name="Clevenger J."/>
            <person name="Dash S."/>
            <person name="Ren L."/>
            <person name="Moretzsohn M.C."/>
            <person name="Shirasawa K."/>
            <person name="Huang W."/>
            <person name="Vidigal B."/>
            <person name="Abernathy B."/>
            <person name="Chu Y."/>
            <person name="Niederhuth C.E."/>
            <person name="Umale P."/>
            <person name="Araujo A.C."/>
            <person name="Kozik A."/>
            <person name="Kim K.D."/>
            <person name="Burow M.D."/>
            <person name="Varshney R.K."/>
            <person name="Wang X."/>
            <person name="Zhang X."/>
            <person name="Barkley N."/>
            <person name="Guimaraes P.M."/>
            <person name="Isobe S."/>
            <person name="Guo B."/>
            <person name="Liao B."/>
            <person name="Stalker H.T."/>
            <person name="Schmitz R.J."/>
            <person name="Scheffler B.E."/>
            <person name="Leal-Bertioli S.C."/>
            <person name="Xun X."/>
            <person name="Jackson S.A."/>
            <person name="Michelmore R."/>
            <person name="Ozias-Akins P."/>
        </authorList>
    </citation>
    <scope>NUCLEOTIDE SEQUENCE [LARGE SCALE GENOMIC DNA]</scope>
    <source>
        <strain evidence="2">cv. V14167</strain>
    </source>
</reference>
<protein>
    <submittedName>
        <fullName evidence="3">Uncharacterized protein LOC107473833</fullName>
    </submittedName>
</protein>
<dbReference type="PANTHER" id="PTHR10775:SF177">
    <property type="entry name" value="TNP2, PARTIAL"/>
    <property type="match status" value="1"/>
</dbReference>
<name>A0A6P4CCG9_ARADU</name>
<dbReference type="RefSeq" id="XP_015948906.1">
    <property type="nucleotide sequence ID" value="XM_016093420.1"/>
</dbReference>
<gene>
    <name evidence="3" type="primary">LOC107473833</name>
</gene>
<evidence type="ECO:0000313" key="2">
    <source>
        <dbReference type="Proteomes" id="UP000515211"/>
    </source>
</evidence>
<proteinExistence type="predicted"/>
<dbReference type="KEGG" id="adu:107473833"/>
<evidence type="ECO:0000313" key="3">
    <source>
        <dbReference type="RefSeq" id="XP_015948906.1"/>
    </source>
</evidence>
<dbReference type="Proteomes" id="UP000515211">
    <property type="component" value="Chromosome 2"/>
</dbReference>